<reference evidence="4" key="2">
    <citation type="submission" date="2015-01" db="EMBL/GenBank/DDBJ databases">
        <title>Evolutionary Origins and Diversification of the Mycorrhizal Mutualists.</title>
        <authorList>
            <consortium name="DOE Joint Genome Institute"/>
            <consortium name="Mycorrhizal Genomics Consortium"/>
            <person name="Kohler A."/>
            <person name="Kuo A."/>
            <person name="Nagy L.G."/>
            <person name="Floudas D."/>
            <person name="Copeland A."/>
            <person name="Barry K.W."/>
            <person name="Cichocki N."/>
            <person name="Veneault-Fourrey C."/>
            <person name="LaButti K."/>
            <person name="Lindquist E.A."/>
            <person name="Lipzen A."/>
            <person name="Lundell T."/>
            <person name="Morin E."/>
            <person name="Murat C."/>
            <person name="Riley R."/>
            <person name="Ohm R."/>
            <person name="Sun H."/>
            <person name="Tunlid A."/>
            <person name="Henrissat B."/>
            <person name="Grigoriev I.V."/>
            <person name="Hibbett D.S."/>
            <person name="Martin F."/>
        </authorList>
    </citation>
    <scope>NUCLEOTIDE SEQUENCE [LARGE SCALE GENOMIC DNA]</scope>
    <source>
        <strain evidence="4">Zn</strain>
    </source>
</reference>
<protein>
    <submittedName>
        <fullName evidence="3">Uncharacterized protein</fullName>
    </submittedName>
</protein>
<accession>A0A0C3D4T5</accession>
<feature type="compositionally biased region" description="Polar residues" evidence="1">
    <location>
        <begin position="444"/>
        <end position="455"/>
    </location>
</feature>
<proteinExistence type="predicted"/>
<reference evidence="3 4" key="1">
    <citation type="submission" date="2014-04" db="EMBL/GenBank/DDBJ databases">
        <authorList>
            <consortium name="DOE Joint Genome Institute"/>
            <person name="Kuo A."/>
            <person name="Martino E."/>
            <person name="Perotto S."/>
            <person name="Kohler A."/>
            <person name="Nagy L.G."/>
            <person name="Floudas D."/>
            <person name="Copeland A."/>
            <person name="Barry K.W."/>
            <person name="Cichocki N."/>
            <person name="Veneault-Fourrey C."/>
            <person name="LaButti K."/>
            <person name="Lindquist E.A."/>
            <person name="Lipzen A."/>
            <person name="Lundell T."/>
            <person name="Morin E."/>
            <person name="Murat C."/>
            <person name="Sun H."/>
            <person name="Tunlid A."/>
            <person name="Henrissat B."/>
            <person name="Grigoriev I.V."/>
            <person name="Hibbett D.S."/>
            <person name="Martin F."/>
            <person name="Nordberg H.P."/>
            <person name="Cantor M.N."/>
            <person name="Hua S.X."/>
        </authorList>
    </citation>
    <scope>NUCLEOTIDE SEQUENCE [LARGE SCALE GENOMIC DNA]</scope>
    <source>
        <strain evidence="3 4">Zn</strain>
    </source>
</reference>
<keyword evidence="2" id="KW-0812">Transmembrane</keyword>
<dbReference type="InParanoid" id="A0A0C3D4T5"/>
<dbReference type="STRING" id="913774.A0A0C3D4T5"/>
<keyword evidence="2" id="KW-1133">Transmembrane helix</keyword>
<sequence length="578" mass="64607">MEVPRGETVEVKNSQYDEESLVTSRRKLPGASYSSDQNTVLSRTASSLSTQWRWSVDSFLKWTPSVRKSKTILSPVSVPTSQESDEFLFALTGERFRPPTLEVACQWYTSFLESKIRESWVPLFRPVLINAHVASNTPNNKDLSRAFKMLTTILAVLEKDDLALIEVVDKLYNGKILEEADPDRSQASQLIFAALGWITLLYCPEPYPEDNLLQIVKPSSQHSHPRNSYRPPRNRSKTFTHYQQSVENMDFPLDSLLRGFGEIIPEPSKAIYSGCSSPLLFHSRSNTELEVPLLCFQTLNRTAGIKIELVDCLALHLEFDRRRKILKIFRFPSLCLIMYCSPTKAALAQLFNSSTVSIPHGLTTDDLTHDFFREVLLTYRLIFGQTPTSSSDFSTILPTLQADLGNIDTTPTTASSSRSNNSSNPTFSTSTSSMSTESAKTAYSKMSSNSKNGNPNIPPDPLLPLLTTRSPTTTSEAADIYDVLDAPDPSMQHCPMADFPFFGRRLGEVQEYVRGCHPTTFRGIWNDKRDALAWWTIWAVIIVGAISIIFGFTQSVLGALQVAYAKKQLNSSGCSCNN</sequence>
<organism evidence="3 4">
    <name type="scientific">Oidiodendron maius (strain Zn)</name>
    <dbReference type="NCBI Taxonomy" id="913774"/>
    <lineage>
        <taxon>Eukaryota</taxon>
        <taxon>Fungi</taxon>
        <taxon>Dikarya</taxon>
        <taxon>Ascomycota</taxon>
        <taxon>Pezizomycotina</taxon>
        <taxon>Leotiomycetes</taxon>
        <taxon>Leotiomycetes incertae sedis</taxon>
        <taxon>Myxotrichaceae</taxon>
        <taxon>Oidiodendron</taxon>
    </lineage>
</organism>
<feature type="compositionally biased region" description="Low complexity" evidence="1">
    <location>
        <begin position="409"/>
        <end position="442"/>
    </location>
</feature>
<evidence type="ECO:0000256" key="2">
    <source>
        <dbReference type="SAM" id="Phobius"/>
    </source>
</evidence>
<evidence type="ECO:0000313" key="3">
    <source>
        <dbReference type="EMBL" id="KIM96912.1"/>
    </source>
</evidence>
<dbReference type="HOGENOM" id="CLU_041438_0_0_1"/>
<dbReference type="AlphaFoldDB" id="A0A0C3D4T5"/>
<gene>
    <name evidence="3" type="ORF">OIDMADRAFT_32808</name>
</gene>
<feature type="region of interest" description="Disordered" evidence="1">
    <location>
        <begin position="407"/>
        <end position="463"/>
    </location>
</feature>
<feature type="transmembrane region" description="Helical" evidence="2">
    <location>
        <begin position="532"/>
        <end position="560"/>
    </location>
</feature>
<keyword evidence="4" id="KW-1185">Reference proteome</keyword>
<evidence type="ECO:0000256" key="1">
    <source>
        <dbReference type="SAM" id="MobiDB-lite"/>
    </source>
</evidence>
<name>A0A0C3D4T5_OIDMZ</name>
<dbReference type="OrthoDB" id="5428890at2759"/>
<dbReference type="Proteomes" id="UP000054321">
    <property type="component" value="Unassembled WGS sequence"/>
</dbReference>
<keyword evidence="2" id="KW-0472">Membrane</keyword>
<evidence type="ECO:0000313" key="4">
    <source>
        <dbReference type="Proteomes" id="UP000054321"/>
    </source>
</evidence>
<dbReference type="EMBL" id="KN832883">
    <property type="protein sequence ID" value="KIM96912.1"/>
    <property type="molecule type" value="Genomic_DNA"/>
</dbReference>